<dbReference type="SUPFAM" id="SSF140500">
    <property type="entry name" value="BAS1536-like"/>
    <property type="match status" value="1"/>
</dbReference>
<protein>
    <submittedName>
        <fullName evidence="1">Spo0E family sporulation regulatory protein-aspartic acid phosphatase</fullName>
    </submittedName>
</protein>
<reference evidence="1 2" key="1">
    <citation type="submission" date="2018-08" db="EMBL/GenBank/DDBJ databases">
        <title>Murine metabolic-syndrome-specific gut microbial biobank.</title>
        <authorList>
            <person name="Liu C."/>
        </authorList>
    </citation>
    <scope>NUCLEOTIDE SEQUENCE [LARGE SCALE GENOMIC DNA]</scope>
    <source>
        <strain evidence="1 2">583</strain>
    </source>
</reference>
<dbReference type="InterPro" id="IPR037208">
    <property type="entry name" value="Spo0E-like_sf"/>
</dbReference>
<name>A0A845R4N2_9CLOT</name>
<dbReference type="Proteomes" id="UP000467132">
    <property type="component" value="Unassembled WGS sequence"/>
</dbReference>
<organism evidence="1 2">
    <name type="scientific">Senegalia massiliensis</name>
    <dbReference type="NCBI Taxonomy" id="1720316"/>
    <lineage>
        <taxon>Bacteria</taxon>
        <taxon>Bacillati</taxon>
        <taxon>Bacillota</taxon>
        <taxon>Clostridia</taxon>
        <taxon>Eubacteriales</taxon>
        <taxon>Clostridiaceae</taxon>
        <taxon>Senegalia</taxon>
    </lineage>
</organism>
<dbReference type="OrthoDB" id="1937171at2"/>
<dbReference type="RefSeq" id="WP_160198837.1">
    <property type="nucleotide sequence ID" value="NZ_QXXA01000033.1"/>
</dbReference>
<dbReference type="InterPro" id="IPR018540">
    <property type="entry name" value="Spo0E-like"/>
</dbReference>
<dbReference type="GO" id="GO:0046983">
    <property type="term" value="F:protein dimerization activity"/>
    <property type="evidence" value="ECO:0007669"/>
    <property type="project" value="InterPro"/>
</dbReference>
<proteinExistence type="predicted"/>
<dbReference type="Pfam" id="PF09388">
    <property type="entry name" value="SpoOE-like"/>
    <property type="match status" value="1"/>
</dbReference>
<dbReference type="InterPro" id="IPR036638">
    <property type="entry name" value="HLH_DNA-bd_sf"/>
</dbReference>
<comment type="caution">
    <text evidence="1">The sequence shown here is derived from an EMBL/GenBank/DDBJ whole genome shotgun (WGS) entry which is preliminary data.</text>
</comment>
<dbReference type="AlphaFoldDB" id="A0A845R4N2"/>
<keyword evidence="2" id="KW-1185">Reference proteome</keyword>
<evidence type="ECO:0000313" key="1">
    <source>
        <dbReference type="EMBL" id="NBI08372.1"/>
    </source>
</evidence>
<dbReference type="Gene3D" id="4.10.280.10">
    <property type="entry name" value="Helix-loop-helix DNA-binding domain"/>
    <property type="match status" value="1"/>
</dbReference>
<gene>
    <name evidence="1" type="ORF">D3Z33_16080</name>
</gene>
<evidence type="ECO:0000313" key="2">
    <source>
        <dbReference type="Proteomes" id="UP000467132"/>
    </source>
</evidence>
<accession>A0A845R4N2</accession>
<sequence>MGKVKDVEEKMTALKKQMHKLLHKNDFIITTEIIDISQELDEVIYLYHKIKSIDIKKDQDK</sequence>
<dbReference type="EMBL" id="QXXA01000033">
    <property type="protein sequence ID" value="NBI08372.1"/>
    <property type="molecule type" value="Genomic_DNA"/>
</dbReference>
<dbReference type="GO" id="GO:0043937">
    <property type="term" value="P:regulation of sporulation"/>
    <property type="evidence" value="ECO:0007669"/>
    <property type="project" value="InterPro"/>
</dbReference>